<sequence length="41" mass="4585">MFLVLVLLPLPGLLGSLNEVNSEMVLRSLFAGGWLQIRRKC</sequence>
<organism evidence="2">
    <name type="scientific">Arundo donax</name>
    <name type="common">Giant reed</name>
    <name type="synonym">Donax arundinaceus</name>
    <dbReference type="NCBI Taxonomy" id="35708"/>
    <lineage>
        <taxon>Eukaryota</taxon>
        <taxon>Viridiplantae</taxon>
        <taxon>Streptophyta</taxon>
        <taxon>Embryophyta</taxon>
        <taxon>Tracheophyta</taxon>
        <taxon>Spermatophyta</taxon>
        <taxon>Magnoliopsida</taxon>
        <taxon>Liliopsida</taxon>
        <taxon>Poales</taxon>
        <taxon>Poaceae</taxon>
        <taxon>PACMAD clade</taxon>
        <taxon>Arundinoideae</taxon>
        <taxon>Arundineae</taxon>
        <taxon>Arundo</taxon>
    </lineage>
</organism>
<evidence type="ECO:0000313" key="2">
    <source>
        <dbReference type="EMBL" id="JAD42736.1"/>
    </source>
</evidence>
<protein>
    <submittedName>
        <fullName evidence="2">Uncharacterized protein</fullName>
    </submittedName>
</protein>
<dbReference type="EMBL" id="GBRH01255159">
    <property type="protein sequence ID" value="JAD42736.1"/>
    <property type="molecule type" value="Transcribed_RNA"/>
</dbReference>
<evidence type="ECO:0000256" key="1">
    <source>
        <dbReference type="SAM" id="SignalP"/>
    </source>
</evidence>
<reference evidence="2" key="2">
    <citation type="journal article" date="2015" name="Data Brief">
        <title>Shoot transcriptome of the giant reed, Arundo donax.</title>
        <authorList>
            <person name="Barrero R.A."/>
            <person name="Guerrero F.D."/>
            <person name="Moolhuijzen P."/>
            <person name="Goolsby J.A."/>
            <person name="Tidwell J."/>
            <person name="Bellgard S.E."/>
            <person name="Bellgard M.I."/>
        </authorList>
    </citation>
    <scope>NUCLEOTIDE SEQUENCE</scope>
    <source>
        <tissue evidence="2">Shoot tissue taken approximately 20 cm above the soil surface</tissue>
    </source>
</reference>
<proteinExistence type="predicted"/>
<feature type="chain" id="PRO_5012813762" evidence="1">
    <location>
        <begin position="16"/>
        <end position="41"/>
    </location>
</feature>
<name>A0A0A8ZV95_ARUDO</name>
<feature type="signal peptide" evidence="1">
    <location>
        <begin position="1"/>
        <end position="15"/>
    </location>
</feature>
<keyword evidence="1" id="KW-0732">Signal</keyword>
<dbReference type="AlphaFoldDB" id="A0A0A8ZV95"/>
<reference evidence="2" key="1">
    <citation type="submission" date="2014-09" db="EMBL/GenBank/DDBJ databases">
        <authorList>
            <person name="Magalhaes I.L.F."/>
            <person name="Oliveira U."/>
            <person name="Santos F.R."/>
            <person name="Vidigal T.H.D.A."/>
            <person name="Brescovit A.D."/>
            <person name="Santos A.J."/>
        </authorList>
    </citation>
    <scope>NUCLEOTIDE SEQUENCE</scope>
    <source>
        <tissue evidence="2">Shoot tissue taken approximately 20 cm above the soil surface</tissue>
    </source>
</reference>
<accession>A0A0A8ZV95</accession>